<dbReference type="EMBL" id="JARJCW010000136">
    <property type="protein sequence ID" value="KAJ7191180.1"/>
    <property type="molecule type" value="Genomic_DNA"/>
</dbReference>
<evidence type="ECO:0000313" key="1">
    <source>
        <dbReference type="EMBL" id="KAJ7191180.1"/>
    </source>
</evidence>
<proteinExistence type="predicted"/>
<comment type="caution">
    <text evidence="1">The sequence shown here is derived from an EMBL/GenBank/DDBJ whole genome shotgun (WGS) entry which is preliminary data.</text>
</comment>
<protein>
    <submittedName>
        <fullName evidence="1">Uncharacterized protein</fullName>
    </submittedName>
</protein>
<reference evidence="1" key="1">
    <citation type="submission" date="2023-03" db="EMBL/GenBank/DDBJ databases">
        <title>Massive genome expansion in bonnet fungi (Mycena s.s.) driven by repeated elements and novel gene families across ecological guilds.</title>
        <authorList>
            <consortium name="Lawrence Berkeley National Laboratory"/>
            <person name="Harder C.B."/>
            <person name="Miyauchi S."/>
            <person name="Viragh M."/>
            <person name="Kuo A."/>
            <person name="Thoen E."/>
            <person name="Andreopoulos B."/>
            <person name="Lu D."/>
            <person name="Skrede I."/>
            <person name="Drula E."/>
            <person name="Henrissat B."/>
            <person name="Morin E."/>
            <person name="Kohler A."/>
            <person name="Barry K."/>
            <person name="LaButti K."/>
            <person name="Morin E."/>
            <person name="Salamov A."/>
            <person name="Lipzen A."/>
            <person name="Mereny Z."/>
            <person name="Hegedus B."/>
            <person name="Baldrian P."/>
            <person name="Stursova M."/>
            <person name="Weitz H."/>
            <person name="Taylor A."/>
            <person name="Grigoriev I.V."/>
            <person name="Nagy L.G."/>
            <person name="Martin F."/>
            <person name="Kauserud H."/>
        </authorList>
    </citation>
    <scope>NUCLEOTIDE SEQUENCE</scope>
    <source>
        <strain evidence="1">9144</strain>
    </source>
</reference>
<sequence>MNDTSVSRIVNSTRPQCGAVLGKRGDYKNRLDPAPVYLRLEARLRDISHSRAHVVGRVSREERVVTLKILRKFSKRRRNADGSCNNVYLPDLVNMHAVPRVRGIGTFTGICAALLCIFPVIQRLALECSNSVISEVTRCQCGSDRKYQSSLINSISLFYTLSETGSIPAIVAFQPSPNPGCLMYDVNATYEGLQKESHHFIICGVIIESGWGCDCMVRHLRKQERGRERTRWNQSGGLGRWIKAYGGPSRLAHFESDSLHSLKYFQFSWNTIFSGTRRRIIVVERMRLSVNSQLVNIILCSHNLRSTAFPQVHEFILQMEQSTFGEGLMRCARALDGLEDNLWAVMCPMTPPSALKEINAELRWGCTPRTMLAVRDKWRDIVWKLSMQSGPGPNSVLARIERRDYIPFVQFDQMWGTFDLLLWQDSASYALGGESRALTRHLGLYDVADKTRPTSTRRFLGEYFKYAREFQAEENVRLKAVRARGSCRQPIRSSRCRPSLSLPTCILTKLTRRKRKLRHVKMNEDKISNVAICLQNVIQNVSPLNSNSTVAVSRSTLWVMVPSTLRLVIAVRHNTDHNASM</sequence>
<name>A0AAD6XX71_9AGAR</name>
<gene>
    <name evidence="1" type="ORF">GGX14DRAFT_407366</name>
</gene>
<dbReference type="AlphaFoldDB" id="A0AAD6XX71"/>
<evidence type="ECO:0000313" key="2">
    <source>
        <dbReference type="Proteomes" id="UP001219525"/>
    </source>
</evidence>
<organism evidence="1 2">
    <name type="scientific">Mycena pura</name>
    <dbReference type="NCBI Taxonomy" id="153505"/>
    <lineage>
        <taxon>Eukaryota</taxon>
        <taxon>Fungi</taxon>
        <taxon>Dikarya</taxon>
        <taxon>Basidiomycota</taxon>
        <taxon>Agaricomycotina</taxon>
        <taxon>Agaricomycetes</taxon>
        <taxon>Agaricomycetidae</taxon>
        <taxon>Agaricales</taxon>
        <taxon>Marasmiineae</taxon>
        <taxon>Mycenaceae</taxon>
        <taxon>Mycena</taxon>
    </lineage>
</organism>
<dbReference type="Proteomes" id="UP001219525">
    <property type="component" value="Unassembled WGS sequence"/>
</dbReference>
<keyword evidence="2" id="KW-1185">Reference proteome</keyword>
<accession>A0AAD6XX71</accession>